<evidence type="ECO:0000256" key="4">
    <source>
        <dbReference type="SAM" id="SignalP"/>
    </source>
</evidence>
<feature type="region of interest" description="Disordered" evidence="3">
    <location>
        <begin position="36"/>
        <end position="72"/>
    </location>
</feature>
<feature type="chain" id="PRO_5026834292" evidence="4">
    <location>
        <begin position="23"/>
        <end position="166"/>
    </location>
</feature>
<evidence type="ECO:0000313" key="5">
    <source>
        <dbReference type="Proteomes" id="UP000504606"/>
    </source>
</evidence>
<dbReference type="GeneID" id="113216057"/>
<dbReference type="PROSITE" id="PS00233">
    <property type="entry name" value="CHIT_BIND_RR_1"/>
    <property type="match status" value="1"/>
</dbReference>
<dbReference type="InterPro" id="IPR051217">
    <property type="entry name" value="Insect_Cuticle_Struc_Prot"/>
</dbReference>
<evidence type="ECO:0000313" key="6">
    <source>
        <dbReference type="RefSeq" id="XP_026291542.1"/>
    </source>
</evidence>
<dbReference type="Proteomes" id="UP000504606">
    <property type="component" value="Unplaced"/>
</dbReference>
<sequence length="166" mass="16725">MAPTQMSLVCLALAALVAPLCAEPPSSYLPPARGGFGGGANRPSSSYGAPSSSYGAPSGGGGGYDDQSEPAKYDFMYEVDAPEYGTQFGHQESRDGDVAQGSYHVLLPDGRMQTVQYVADANGYRPQVSYQGTARPGGGGGYGGGGNGGFGGYPSGGPGGNGGYRY</sequence>
<proteinExistence type="predicted"/>
<dbReference type="AlphaFoldDB" id="A0A6J1TFL3"/>
<evidence type="ECO:0000256" key="2">
    <source>
        <dbReference type="PROSITE-ProRule" id="PRU00497"/>
    </source>
</evidence>
<keyword evidence="5" id="KW-1185">Reference proteome</keyword>
<dbReference type="InterPro" id="IPR000618">
    <property type="entry name" value="Insect_cuticle"/>
</dbReference>
<dbReference type="OrthoDB" id="6425109at2759"/>
<dbReference type="Pfam" id="PF00379">
    <property type="entry name" value="Chitin_bind_4"/>
    <property type="match status" value="1"/>
</dbReference>
<dbReference type="GO" id="GO:0031012">
    <property type="term" value="C:extracellular matrix"/>
    <property type="evidence" value="ECO:0007669"/>
    <property type="project" value="TreeGrafter"/>
</dbReference>
<dbReference type="KEGG" id="foc:113216057"/>
<feature type="compositionally biased region" description="Low complexity" evidence="3">
    <location>
        <begin position="43"/>
        <end position="56"/>
    </location>
</feature>
<keyword evidence="1 2" id="KW-0193">Cuticle</keyword>
<dbReference type="GO" id="GO:0042302">
    <property type="term" value="F:structural constituent of cuticle"/>
    <property type="evidence" value="ECO:0007669"/>
    <property type="project" value="UniProtKB-UniRule"/>
</dbReference>
<reference evidence="6" key="1">
    <citation type="submission" date="2025-08" db="UniProtKB">
        <authorList>
            <consortium name="RefSeq"/>
        </authorList>
    </citation>
    <scope>IDENTIFICATION</scope>
    <source>
        <tissue evidence="6">Whole organism</tissue>
    </source>
</reference>
<accession>A0A6J1TFL3</accession>
<protein>
    <submittedName>
        <fullName evidence="6">Pro-resilin-like</fullName>
    </submittedName>
</protein>
<dbReference type="PANTHER" id="PTHR12236:SF98">
    <property type="entry name" value="CUTICULAR PROTEIN 56F"/>
    <property type="match status" value="1"/>
</dbReference>
<organism evidence="5 6">
    <name type="scientific">Frankliniella occidentalis</name>
    <name type="common">Western flower thrips</name>
    <name type="synonym">Euthrips occidentalis</name>
    <dbReference type="NCBI Taxonomy" id="133901"/>
    <lineage>
        <taxon>Eukaryota</taxon>
        <taxon>Metazoa</taxon>
        <taxon>Ecdysozoa</taxon>
        <taxon>Arthropoda</taxon>
        <taxon>Hexapoda</taxon>
        <taxon>Insecta</taxon>
        <taxon>Pterygota</taxon>
        <taxon>Neoptera</taxon>
        <taxon>Paraneoptera</taxon>
        <taxon>Thysanoptera</taxon>
        <taxon>Terebrantia</taxon>
        <taxon>Thripoidea</taxon>
        <taxon>Thripidae</taxon>
        <taxon>Frankliniella</taxon>
    </lineage>
</organism>
<dbReference type="RefSeq" id="XP_026291542.1">
    <property type="nucleotide sequence ID" value="XM_026435757.2"/>
</dbReference>
<dbReference type="PROSITE" id="PS51155">
    <property type="entry name" value="CHIT_BIND_RR_2"/>
    <property type="match status" value="1"/>
</dbReference>
<feature type="signal peptide" evidence="4">
    <location>
        <begin position="1"/>
        <end position="22"/>
    </location>
</feature>
<evidence type="ECO:0000256" key="1">
    <source>
        <dbReference type="ARBA" id="ARBA00022460"/>
    </source>
</evidence>
<keyword evidence="4" id="KW-0732">Signal</keyword>
<dbReference type="PANTHER" id="PTHR12236">
    <property type="entry name" value="STRUCTURAL CONTITUENT OF CUTICLE"/>
    <property type="match status" value="1"/>
</dbReference>
<dbReference type="InterPro" id="IPR031311">
    <property type="entry name" value="CHIT_BIND_RR_consensus"/>
</dbReference>
<evidence type="ECO:0000256" key="3">
    <source>
        <dbReference type="SAM" id="MobiDB-lite"/>
    </source>
</evidence>
<gene>
    <name evidence="6" type="primary">LOC113216057</name>
</gene>
<name>A0A6J1TFL3_FRAOC</name>
<feature type="region of interest" description="Disordered" evidence="3">
    <location>
        <begin position="135"/>
        <end position="166"/>
    </location>
</feature>
<dbReference type="GO" id="GO:0005615">
    <property type="term" value="C:extracellular space"/>
    <property type="evidence" value="ECO:0007669"/>
    <property type="project" value="TreeGrafter"/>
</dbReference>